<evidence type="ECO:0000256" key="11">
    <source>
        <dbReference type="ARBA" id="ARBA00023136"/>
    </source>
</evidence>
<evidence type="ECO:0000256" key="12">
    <source>
        <dbReference type="ARBA" id="ARBA00034269"/>
    </source>
</evidence>
<evidence type="ECO:0000256" key="1">
    <source>
        <dbReference type="ARBA" id="ARBA00004429"/>
    </source>
</evidence>
<keyword evidence="9 13" id="KW-1133">Transmembrane helix</keyword>
<evidence type="ECO:0000313" key="14">
    <source>
        <dbReference type="EMBL" id="NIJ57844.1"/>
    </source>
</evidence>
<proteinExistence type="inferred from homology"/>
<keyword evidence="5 13" id="KW-1003">Cell membrane</keyword>
<organism evidence="14 15">
    <name type="scientific">Pseudochelatococcus lubricantis</name>
    <dbReference type="NCBI Taxonomy" id="1538102"/>
    <lineage>
        <taxon>Bacteria</taxon>
        <taxon>Pseudomonadati</taxon>
        <taxon>Pseudomonadota</taxon>
        <taxon>Alphaproteobacteria</taxon>
        <taxon>Hyphomicrobiales</taxon>
        <taxon>Chelatococcaceae</taxon>
        <taxon>Pseudochelatococcus</taxon>
    </lineage>
</organism>
<comment type="caution">
    <text evidence="14">The sequence shown here is derived from an EMBL/GenBank/DDBJ whole genome shotgun (WGS) entry which is preliminary data.</text>
</comment>
<dbReference type="SUPFAM" id="SSF144083">
    <property type="entry name" value="Magnesium transport protein CorA, transmembrane region"/>
    <property type="match status" value="1"/>
</dbReference>
<dbReference type="SUPFAM" id="SSF143865">
    <property type="entry name" value="CorA soluble domain-like"/>
    <property type="match status" value="1"/>
</dbReference>
<name>A0ABX0UY18_9HYPH</name>
<dbReference type="InterPro" id="IPR045863">
    <property type="entry name" value="CorA_TM1_TM2"/>
</dbReference>
<dbReference type="Gene3D" id="1.20.58.340">
    <property type="entry name" value="Magnesium transport protein CorA, transmembrane region"/>
    <property type="match status" value="2"/>
</dbReference>
<comment type="subcellular location">
    <subcellularLocation>
        <location evidence="1">Cell inner membrane</location>
        <topology evidence="1">Multi-pass membrane protein</topology>
    </subcellularLocation>
    <subcellularLocation>
        <location evidence="13">Membrane</location>
        <topology evidence="13">Multi-pass membrane protein</topology>
    </subcellularLocation>
</comment>
<evidence type="ECO:0000256" key="10">
    <source>
        <dbReference type="ARBA" id="ARBA00023065"/>
    </source>
</evidence>
<protein>
    <recommendedName>
        <fullName evidence="3 13">Magnesium transport protein CorA</fullName>
    </recommendedName>
</protein>
<dbReference type="NCBIfam" id="TIGR00383">
    <property type="entry name" value="corA"/>
    <property type="match status" value="1"/>
</dbReference>
<dbReference type="InterPro" id="IPR002523">
    <property type="entry name" value="MgTranspt_CorA/ZnTranspt_ZntB"/>
</dbReference>
<keyword evidence="10 13" id="KW-0406">Ion transport</keyword>
<sequence>MLIVYRIAPGEAQPQNVRLQRQMLGFGEPIPPDAVWIDLVEPTRAEEELVEKTLGVEMPTREDMDDIELSELLYHDNGARYITVKLLISADDEPDMAGVTFVLKGNTLVTVRYDEPRAFAMFAFRASKPGGTTGTADAIFQGLIDAIIDRSAEVLQATAEEINVLSRSVFEEKSKAAGKGHQRTLRALGHAGTFIAMSRESLVSLERALLFLSASYRSGGGSGELRKELRTILRDIQSLEEHATFQSGKIQFLLDATLGLVNLEQNNIIKLFSVMSVVFMPPTLIASIYGMNFQDMPELGWQFGYPVAIFVMIMAAVTPYFFFRWKGWL</sequence>
<evidence type="ECO:0000256" key="4">
    <source>
        <dbReference type="ARBA" id="ARBA00022448"/>
    </source>
</evidence>
<evidence type="ECO:0000256" key="2">
    <source>
        <dbReference type="ARBA" id="ARBA00009765"/>
    </source>
</evidence>
<keyword evidence="8 13" id="KW-0460">Magnesium</keyword>
<keyword evidence="15" id="KW-1185">Reference proteome</keyword>
<feature type="transmembrane region" description="Helical" evidence="13">
    <location>
        <begin position="271"/>
        <end position="291"/>
    </location>
</feature>
<evidence type="ECO:0000256" key="5">
    <source>
        <dbReference type="ARBA" id="ARBA00022475"/>
    </source>
</evidence>
<evidence type="ECO:0000313" key="15">
    <source>
        <dbReference type="Proteomes" id="UP001429580"/>
    </source>
</evidence>
<accession>A0ABX0UY18</accession>
<dbReference type="InterPro" id="IPR004488">
    <property type="entry name" value="Mg/Co-transport_prot_CorA"/>
</dbReference>
<dbReference type="PANTHER" id="PTHR47685:SF1">
    <property type="entry name" value="MAGNESIUM TRANSPORT PROTEIN CORA"/>
    <property type="match status" value="1"/>
</dbReference>
<evidence type="ECO:0000256" key="13">
    <source>
        <dbReference type="RuleBase" id="RU362010"/>
    </source>
</evidence>
<dbReference type="RefSeq" id="WP_166950829.1">
    <property type="nucleotide sequence ID" value="NZ_JAASQI010000003.1"/>
</dbReference>
<dbReference type="PANTHER" id="PTHR47685">
    <property type="entry name" value="MAGNESIUM TRANSPORT PROTEIN CORA"/>
    <property type="match status" value="1"/>
</dbReference>
<feature type="transmembrane region" description="Helical" evidence="13">
    <location>
        <begin position="303"/>
        <end position="323"/>
    </location>
</feature>
<evidence type="ECO:0000256" key="3">
    <source>
        <dbReference type="ARBA" id="ARBA00019439"/>
    </source>
</evidence>
<keyword evidence="11 13" id="KW-0472">Membrane</keyword>
<reference evidence="14 15" key="1">
    <citation type="submission" date="2020-03" db="EMBL/GenBank/DDBJ databases">
        <title>Genomic Encyclopedia of Type Strains, Phase IV (KMG-IV): sequencing the most valuable type-strain genomes for metagenomic binning, comparative biology and taxonomic classification.</title>
        <authorList>
            <person name="Goeker M."/>
        </authorList>
    </citation>
    <scope>NUCLEOTIDE SEQUENCE [LARGE SCALE GENOMIC DNA]</scope>
    <source>
        <strain evidence="14 15">DSM 103870</strain>
    </source>
</reference>
<dbReference type="Gene3D" id="3.30.460.20">
    <property type="entry name" value="CorA soluble domain-like"/>
    <property type="match status" value="1"/>
</dbReference>
<dbReference type="Pfam" id="PF01544">
    <property type="entry name" value="CorA"/>
    <property type="match status" value="1"/>
</dbReference>
<keyword evidence="6" id="KW-0997">Cell inner membrane</keyword>
<dbReference type="InterPro" id="IPR045861">
    <property type="entry name" value="CorA_cytoplasmic_dom"/>
</dbReference>
<evidence type="ECO:0000256" key="6">
    <source>
        <dbReference type="ARBA" id="ARBA00022519"/>
    </source>
</evidence>
<keyword evidence="7 13" id="KW-0812">Transmembrane</keyword>
<dbReference type="InterPro" id="IPR050829">
    <property type="entry name" value="CorA_MIT"/>
</dbReference>
<evidence type="ECO:0000256" key="9">
    <source>
        <dbReference type="ARBA" id="ARBA00022989"/>
    </source>
</evidence>
<dbReference type="Proteomes" id="UP001429580">
    <property type="component" value="Unassembled WGS sequence"/>
</dbReference>
<gene>
    <name evidence="13" type="primary">corA</name>
    <name evidence="14" type="ORF">FHS82_001680</name>
</gene>
<dbReference type="EMBL" id="JAASQI010000003">
    <property type="protein sequence ID" value="NIJ57844.1"/>
    <property type="molecule type" value="Genomic_DNA"/>
</dbReference>
<comment type="catalytic activity">
    <reaction evidence="12">
        <text>Mg(2+)(in) = Mg(2+)(out)</text>
        <dbReference type="Rhea" id="RHEA:29827"/>
        <dbReference type="ChEBI" id="CHEBI:18420"/>
    </reaction>
</comment>
<dbReference type="CDD" id="cd12837">
    <property type="entry name" value="EcCorA-like_u1"/>
    <property type="match status" value="1"/>
</dbReference>
<evidence type="ECO:0000256" key="7">
    <source>
        <dbReference type="ARBA" id="ARBA00022692"/>
    </source>
</evidence>
<evidence type="ECO:0000256" key="8">
    <source>
        <dbReference type="ARBA" id="ARBA00022842"/>
    </source>
</evidence>
<comment type="function">
    <text evidence="13">Mediates influx of magnesium ions.</text>
</comment>
<comment type="similarity">
    <text evidence="2 13">Belongs to the CorA metal ion transporter (MIT) (TC 1.A.35) family.</text>
</comment>
<keyword evidence="4 13" id="KW-0813">Transport</keyword>